<gene>
    <name evidence="1" type="ORF">Gohar_017871</name>
</gene>
<protein>
    <submittedName>
        <fullName evidence="1">Uncharacterized protein</fullName>
    </submittedName>
</protein>
<evidence type="ECO:0000313" key="2">
    <source>
        <dbReference type="Proteomes" id="UP000593560"/>
    </source>
</evidence>
<organism evidence="1 2">
    <name type="scientific">Gossypium harknessii</name>
    <dbReference type="NCBI Taxonomy" id="34285"/>
    <lineage>
        <taxon>Eukaryota</taxon>
        <taxon>Viridiplantae</taxon>
        <taxon>Streptophyta</taxon>
        <taxon>Embryophyta</taxon>
        <taxon>Tracheophyta</taxon>
        <taxon>Spermatophyta</taxon>
        <taxon>Magnoliopsida</taxon>
        <taxon>eudicotyledons</taxon>
        <taxon>Gunneridae</taxon>
        <taxon>Pentapetalae</taxon>
        <taxon>rosids</taxon>
        <taxon>malvids</taxon>
        <taxon>Malvales</taxon>
        <taxon>Malvaceae</taxon>
        <taxon>Malvoideae</taxon>
        <taxon>Gossypium</taxon>
    </lineage>
</organism>
<accession>A0A7J9G784</accession>
<reference evidence="1 2" key="1">
    <citation type="journal article" date="2019" name="Genome Biol. Evol.">
        <title>Insights into the evolution of the New World diploid cottons (Gossypium, subgenus Houzingenia) based on genome sequencing.</title>
        <authorList>
            <person name="Grover C.E."/>
            <person name="Arick M.A. 2nd"/>
            <person name="Thrash A."/>
            <person name="Conover J.L."/>
            <person name="Sanders W.S."/>
            <person name="Peterson D.G."/>
            <person name="Frelichowski J.E."/>
            <person name="Scheffler J.A."/>
            <person name="Scheffler B.E."/>
            <person name="Wendel J.F."/>
        </authorList>
    </citation>
    <scope>NUCLEOTIDE SEQUENCE [LARGE SCALE GENOMIC DNA]</scope>
    <source>
        <strain evidence="1">0</strain>
        <tissue evidence="1">Leaf</tissue>
    </source>
</reference>
<name>A0A7J9G784_9ROSI</name>
<dbReference type="OrthoDB" id="1714540at2759"/>
<dbReference type="EMBL" id="JABFAD010000002">
    <property type="protein sequence ID" value="MBA0793469.1"/>
    <property type="molecule type" value="Genomic_DNA"/>
</dbReference>
<sequence length="148" mass="17378">MNNRQYQSVEGRIWIDDAEYRLIVEESIEYKGFVMCTWRSLLKGDEEEELPLEDVNKHGKLKEVLIVMEKLNLELYIKNCYILKENERLRKKAKLLNEENQALLSELNQKFSNPTYSKPKNSAITITDHLNLSFNSNPSSSYYNNGEP</sequence>
<comment type="caution">
    <text evidence="1">The sequence shown here is derived from an EMBL/GenBank/DDBJ whole genome shotgun (WGS) entry which is preliminary data.</text>
</comment>
<keyword evidence="2" id="KW-1185">Reference proteome</keyword>
<dbReference type="InterPro" id="IPR039312">
    <property type="entry name" value="ZPR"/>
</dbReference>
<dbReference type="AlphaFoldDB" id="A0A7J9G784"/>
<proteinExistence type="predicted"/>
<evidence type="ECO:0000313" key="1">
    <source>
        <dbReference type="EMBL" id="MBA0793469.1"/>
    </source>
</evidence>
<dbReference type="PANTHER" id="PTHR33601">
    <property type="entry name" value="PROTEIN LITTLE ZIPPER 4"/>
    <property type="match status" value="1"/>
</dbReference>
<dbReference type="PANTHER" id="PTHR33601:SF1">
    <property type="entry name" value="PROTEIN LITTLE ZIPPER 4"/>
    <property type="match status" value="1"/>
</dbReference>
<dbReference type="Proteomes" id="UP000593560">
    <property type="component" value="Unassembled WGS sequence"/>
</dbReference>